<protein>
    <submittedName>
        <fullName evidence="1">DUF4304 domain-containing protein</fullName>
    </submittedName>
</protein>
<evidence type="ECO:0000313" key="1">
    <source>
        <dbReference type="EMBL" id="MBF9239961.1"/>
    </source>
</evidence>
<dbReference type="RefSeq" id="WP_196284312.1">
    <property type="nucleotide sequence ID" value="NZ_JADQDQ010000024.1"/>
</dbReference>
<proteinExistence type="predicted"/>
<evidence type="ECO:0000313" key="2">
    <source>
        <dbReference type="Proteomes" id="UP000597617"/>
    </source>
</evidence>
<organism evidence="1 2">
    <name type="scientific">Hymenobacter jeongseonensis</name>
    <dbReference type="NCBI Taxonomy" id="2791027"/>
    <lineage>
        <taxon>Bacteria</taxon>
        <taxon>Pseudomonadati</taxon>
        <taxon>Bacteroidota</taxon>
        <taxon>Cytophagia</taxon>
        <taxon>Cytophagales</taxon>
        <taxon>Hymenobacteraceae</taxon>
        <taxon>Hymenobacter</taxon>
    </lineage>
</organism>
<gene>
    <name evidence="1" type="ORF">I2I05_21395</name>
</gene>
<dbReference type="Proteomes" id="UP000597617">
    <property type="component" value="Unassembled WGS sequence"/>
</dbReference>
<dbReference type="Pfam" id="PF14137">
    <property type="entry name" value="DUF4304"/>
    <property type="match status" value="1"/>
</dbReference>
<name>A0ABS0INM3_9BACT</name>
<keyword evidence="2" id="KW-1185">Reference proteome</keyword>
<sequence>MTKELWPAFKARGYRKTGNNFRYYNPLGWGKIINLQKSVFGDRHAISFTVNTGLYLAEADRYWTGQVAADRFLEPDCLVRARVGKLSGSSHDVWYELTEQTVPTVLYQQVRQDVETYVLPYLDRMISLDDVVQHLLVNRQPASAQAISTVFACGYHEQALQWLADELATTTSCTHRLQMESLKASLA</sequence>
<comment type="caution">
    <text evidence="1">The sequence shown here is derived from an EMBL/GenBank/DDBJ whole genome shotgun (WGS) entry which is preliminary data.</text>
</comment>
<dbReference type="InterPro" id="IPR025412">
    <property type="entry name" value="DUF4304"/>
</dbReference>
<reference evidence="1 2" key="1">
    <citation type="submission" date="2020-11" db="EMBL/GenBank/DDBJ databases">
        <authorList>
            <person name="Kim M.K."/>
        </authorList>
    </citation>
    <scope>NUCLEOTIDE SEQUENCE [LARGE SCALE GENOMIC DNA]</scope>
    <source>
        <strain evidence="1 2">BT683</strain>
    </source>
</reference>
<dbReference type="EMBL" id="JADQDQ010000024">
    <property type="protein sequence ID" value="MBF9239961.1"/>
    <property type="molecule type" value="Genomic_DNA"/>
</dbReference>
<accession>A0ABS0INM3</accession>